<dbReference type="Pfam" id="PF03069">
    <property type="entry name" value="FmdA_AmdA"/>
    <property type="match status" value="2"/>
</dbReference>
<dbReference type="Gene3D" id="3.10.28.20">
    <property type="entry name" value="Acetamidase/Formamidase-like domains"/>
    <property type="match status" value="1"/>
</dbReference>
<name>A0A6J6L1P8_9ZZZZ</name>
<dbReference type="Gene3D" id="2.60.120.580">
    <property type="entry name" value="Acetamidase/Formamidase-like domains"/>
    <property type="match status" value="1"/>
</dbReference>
<dbReference type="SUPFAM" id="SSF141130">
    <property type="entry name" value="Acetamidase/Formamidase-like"/>
    <property type="match status" value="1"/>
</dbReference>
<protein>
    <submittedName>
        <fullName evidence="1">Unannotated protein</fullName>
    </submittedName>
</protein>
<dbReference type="PANTHER" id="PTHR31891:SF1">
    <property type="entry name" value="FORMAMIDASE C869.04-RELATED"/>
    <property type="match status" value="1"/>
</dbReference>
<evidence type="ECO:0000313" key="1">
    <source>
        <dbReference type="EMBL" id="CAB4655098.1"/>
    </source>
</evidence>
<dbReference type="GO" id="GO:0016811">
    <property type="term" value="F:hydrolase activity, acting on carbon-nitrogen (but not peptide) bonds, in linear amides"/>
    <property type="evidence" value="ECO:0007669"/>
    <property type="project" value="InterPro"/>
</dbReference>
<proteinExistence type="predicted"/>
<reference evidence="1" key="1">
    <citation type="submission" date="2020-05" db="EMBL/GenBank/DDBJ databases">
        <authorList>
            <person name="Chiriac C."/>
            <person name="Salcher M."/>
            <person name="Ghai R."/>
            <person name="Kavagutti S V."/>
        </authorList>
    </citation>
    <scope>NUCLEOTIDE SEQUENCE</scope>
</reference>
<gene>
    <name evidence="1" type="ORF">UFOPK2265_00405</name>
    <name evidence="2" type="ORF">UFOPK4248_00432</name>
</gene>
<organism evidence="1">
    <name type="scientific">freshwater metagenome</name>
    <dbReference type="NCBI Taxonomy" id="449393"/>
    <lineage>
        <taxon>unclassified sequences</taxon>
        <taxon>metagenomes</taxon>
        <taxon>ecological metagenomes</taxon>
    </lineage>
</organism>
<dbReference type="PANTHER" id="PTHR31891">
    <property type="entry name" value="FORMAMIDASE C869.04-RELATED"/>
    <property type="match status" value="1"/>
</dbReference>
<dbReference type="InterPro" id="IPR004304">
    <property type="entry name" value="FmdA_AmdA"/>
</dbReference>
<dbReference type="EMBL" id="CAFBQB010000040">
    <property type="protein sequence ID" value="CAB5041364.1"/>
    <property type="molecule type" value="Genomic_DNA"/>
</dbReference>
<evidence type="ECO:0000313" key="2">
    <source>
        <dbReference type="EMBL" id="CAB5041364.1"/>
    </source>
</evidence>
<accession>A0A6J6L1P8</accession>
<dbReference type="EMBL" id="CAEZWP010000011">
    <property type="protein sequence ID" value="CAB4655098.1"/>
    <property type="molecule type" value="Genomic_DNA"/>
</dbReference>
<dbReference type="AlphaFoldDB" id="A0A6J6L1P8"/>
<sequence>MVTPTVTIGKEQHIWAYDADMQPVVTVDPGTVIEIQTWDCFTGQVQSESDTVANLDIHRVNSATGPIAVRGAEPGDSLSVTLIDIRPEEKGAAMCIPEWGQLIHKVHSPVTRIFKVKDGIVHMNENVSWPQRPMFGVIGVAPASGSIPTFEANRHGGNLDNNMNGIGATVHLPVFQPGGQLAIGDMHASMGDGEISGTGVEIGGTAIIQVNLIKGKSGGWPITETADSWITHGTSPDNIDVALQNACEEAAKLLVDEWGFTIEDAFIFLSVAGDLGIAQYCHPSPGSVIAKMRVPKTKATPRPFKL</sequence>